<sequence length="507" mass="56093">MTPVRKIVIVGGGTAGWMSAAGLAAILKGLPVSIQLIESAEIGTVGVGEATVPHIRDFNARVGLDEADFMRRTQATYKLGIEFRDWGEKGQSYIHPFGTFGHSIGGVHFHQHWLRARAQALATGRPFDALERYSLPVMAARAGKFAPPASDPRSLGSTYNYAFQFDAALYALYLRDHAQARGVTRTEGKIVAVDQRPEDGFVTAVVLEDGRRIEGDLFIDCSGFRGLLIEQTLQAGYDDWTRWLPCDRAVAVPCASVEPPVPYTRATADDSGWRWRIPLQHRVGNGYVYCSSYIDDDEAARVLLSKLDGQAQADPRVLRFVTGRRRKAWLKNVVAIGLSSGFLEPLESTSIHLIQVGISTLLELFPSQGFEAADQDEYNRVMALEFERVRDFLVLHYHATQRTDSAFWNDRRTGPIPDSLAYKMDLFRERGTVVGYKDGFFKEPSWVAVYLGQNIMPEHWDPLLDAVDAEQAAKIMAGLSGEISRVVEAMPRHEAFLRTAAGAGAAA</sequence>
<feature type="binding site" evidence="2">
    <location>
        <position position="78"/>
    </location>
    <ligand>
        <name>7-chloro-L-tryptophan</name>
        <dbReference type="ChEBI" id="CHEBI:58713"/>
    </ligand>
</feature>
<evidence type="ECO:0000256" key="1">
    <source>
        <dbReference type="PIRSR" id="PIRSR011396-1"/>
    </source>
</evidence>
<evidence type="ECO:0000313" key="4">
    <source>
        <dbReference type="Proteomes" id="UP000249393"/>
    </source>
</evidence>
<dbReference type="EMBL" id="QFQZ01000084">
    <property type="protein sequence ID" value="PZR31506.1"/>
    <property type="molecule type" value="Genomic_DNA"/>
</dbReference>
<evidence type="ECO:0000256" key="2">
    <source>
        <dbReference type="PIRSR" id="PIRSR011396-2"/>
    </source>
</evidence>
<feature type="binding site" evidence="2">
    <location>
        <position position="351"/>
    </location>
    <ligand>
        <name>FAD</name>
        <dbReference type="ChEBI" id="CHEBI:57692"/>
    </ligand>
</feature>
<dbReference type="PIRSF" id="PIRSF011396">
    <property type="entry name" value="Trp_halogenase"/>
    <property type="match status" value="1"/>
</dbReference>
<reference evidence="3 4" key="1">
    <citation type="submission" date="2017-08" db="EMBL/GenBank/DDBJ databases">
        <title>Infants hospitalized years apart are colonized by the same room-sourced microbial strains.</title>
        <authorList>
            <person name="Brooks B."/>
            <person name="Olm M.R."/>
            <person name="Firek B.A."/>
            <person name="Baker R."/>
            <person name="Thomas B.C."/>
            <person name="Morowitz M.J."/>
            <person name="Banfield J.F."/>
        </authorList>
    </citation>
    <scope>NUCLEOTIDE SEQUENCE [LARGE SCALE GENOMIC DNA]</scope>
    <source>
        <strain evidence="3">S2_003_000_R2_4</strain>
    </source>
</reference>
<feature type="binding site" evidence="2">
    <location>
        <begin position="12"/>
        <end position="15"/>
    </location>
    <ligand>
        <name>FAD</name>
        <dbReference type="ChEBI" id="CHEBI:57692"/>
    </ligand>
</feature>
<keyword evidence="2" id="KW-0547">Nucleotide-binding</keyword>
<dbReference type="PANTHER" id="PTHR43747:SF4">
    <property type="entry name" value="FLAVIN-DEPENDENT TRYPTOPHAN HALOGENASE"/>
    <property type="match status" value="1"/>
</dbReference>
<feature type="binding site" evidence="2">
    <location>
        <position position="338"/>
    </location>
    <ligand>
        <name>FAD</name>
        <dbReference type="ChEBI" id="CHEBI:57692"/>
    </ligand>
</feature>
<gene>
    <name evidence="3" type="ORF">DI526_19500</name>
</gene>
<evidence type="ECO:0000313" key="3">
    <source>
        <dbReference type="EMBL" id="PZR31506.1"/>
    </source>
</evidence>
<dbReference type="Pfam" id="PF04820">
    <property type="entry name" value="Trp_halogenase"/>
    <property type="match status" value="1"/>
</dbReference>
<dbReference type="Gene3D" id="3.50.50.60">
    <property type="entry name" value="FAD/NAD(P)-binding domain"/>
    <property type="match status" value="1"/>
</dbReference>
<name>A0A2W5V482_9CAUL</name>
<keyword evidence="2" id="KW-0274">FAD</keyword>
<dbReference type="AlphaFoldDB" id="A0A2W5V482"/>
<dbReference type="Proteomes" id="UP000249393">
    <property type="component" value="Unassembled WGS sequence"/>
</dbReference>
<dbReference type="InterPro" id="IPR050816">
    <property type="entry name" value="Flavin-dep_Halogenase_NPB"/>
</dbReference>
<dbReference type="InterPro" id="IPR033856">
    <property type="entry name" value="Trp_halogen"/>
</dbReference>
<feature type="active site" evidence="1">
    <location>
        <position position="78"/>
    </location>
</feature>
<dbReference type="RefSeq" id="WP_304281546.1">
    <property type="nucleotide sequence ID" value="NZ_QFQZ01000084.1"/>
</dbReference>
<dbReference type="PANTHER" id="PTHR43747">
    <property type="entry name" value="FAD-BINDING PROTEIN"/>
    <property type="match status" value="1"/>
</dbReference>
<feature type="binding site" evidence="2">
    <location>
        <position position="347"/>
    </location>
    <ligand>
        <name>L-tryptophan</name>
        <dbReference type="ChEBI" id="CHEBI:57912"/>
    </ligand>
</feature>
<comment type="caution">
    <text evidence="3">The sequence shown here is derived from an EMBL/GenBank/DDBJ whole genome shotgun (WGS) entry which is preliminary data.</text>
</comment>
<organism evidence="3 4">
    <name type="scientific">Caulobacter segnis</name>
    <dbReference type="NCBI Taxonomy" id="88688"/>
    <lineage>
        <taxon>Bacteria</taxon>
        <taxon>Pseudomonadati</taxon>
        <taxon>Pseudomonadota</taxon>
        <taxon>Alphaproteobacteria</taxon>
        <taxon>Caulobacterales</taxon>
        <taxon>Caulobacteraceae</taxon>
        <taxon>Caulobacter</taxon>
    </lineage>
</organism>
<accession>A0A2W5V482</accession>
<protein>
    <submittedName>
        <fullName evidence="3">Tryptophan halogenase</fullName>
    </submittedName>
</protein>
<dbReference type="GO" id="GO:0000166">
    <property type="term" value="F:nucleotide binding"/>
    <property type="evidence" value="ECO:0007669"/>
    <property type="project" value="UniProtKB-KW"/>
</dbReference>
<dbReference type="SUPFAM" id="SSF51905">
    <property type="entry name" value="FAD/NAD(P)-binding domain"/>
    <property type="match status" value="1"/>
</dbReference>
<dbReference type="GO" id="GO:0004497">
    <property type="term" value="F:monooxygenase activity"/>
    <property type="evidence" value="ECO:0007669"/>
    <property type="project" value="InterPro"/>
</dbReference>
<dbReference type="InterPro" id="IPR006905">
    <property type="entry name" value="Flavin_halogenase"/>
</dbReference>
<proteinExistence type="predicted"/>
<keyword evidence="2" id="KW-0285">Flavoprotein</keyword>
<dbReference type="InterPro" id="IPR036188">
    <property type="entry name" value="FAD/NAD-bd_sf"/>
</dbReference>